<organism evidence="1 2">
    <name type="scientific">Aegilops tauschii subsp. strangulata</name>
    <name type="common">Goatgrass</name>
    <dbReference type="NCBI Taxonomy" id="200361"/>
    <lineage>
        <taxon>Eukaryota</taxon>
        <taxon>Viridiplantae</taxon>
        <taxon>Streptophyta</taxon>
        <taxon>Embryophyta</taxon>
        <taxon>Tracheophyta</taxon>
        <taxon>Spermatophyta</taxon>
        <taxon>Magnoliopsida</taxon>
        <taxon>Liliopsida</taxon>
        <taxon>Poales</taxon>
        <taxon>Poaceae</taxon>
        <taxon>BOP clade</taxon>
        <taxon>Pooideae</taxon>
        <taxon>Triticodae</taxon>
        <taxon>Triticeae</taxon>
        <taxon>Triticinae</taxon>
        <taxon>Aegilops</taxon>
    </lineage>
</organism>
<dbReference type="Gramene" id="AET1Gv20390900.1">
    <property type="protein sequence ID" value="AET1Gv20390900.1"/>
    <property type="gene ID" value="AET1Gv20390900"/>
</dbReference>
<accession>A0A452YE70</accession>
<reference evidence="2" key="1">
    <citation type="journal article" date="2014" name="Science">
        <title>Ancient hybridizations among the ancestral genomes of bread wheat.</title>
        <authorList>
            <consortium name="International Wheat Genome Sequencing Consortium,"/>
            <person name="Marcussen T."/>
            <person name="Sandve S.R."/>
            <person name="Heier L."/>
            <person name="Spannagl M."/>
            <person name="Pfeifer M."/>
            <person name="Jakobsen K.S."/>
            <person name="Wulff B.B."/>
            <person name="Steuernagel B."/>
            <person name="Mayer K.F."/>
            <person name="Olsen O.A."/>
        </authorList>
    </citation>
    <scope>NUCLEOTIDE SEQUENCE [LARGE SCALE GENOMIC DNA]</scope>
    <source>
        <strain evidence="2">cv. AL8/78</strain>
    </source>
</reference>
<reference evidence="1" key="5">
    <citation type="journal article" date="2021" name="G3 (Bethesda)">
        <title>Aegilops tauschii genome assembly Aet v5.0 features greater sequence contiguity and improved annotation.</title>
        <authorList>
            <person name="Wang L."/>
            <person name="Zhu T."/>
            <person name="Rodriguez J.C."/>
            <person name="Deal K.R."/>
            <person name="Dubcovsky J."/>
            <person name="McGuire P.E."/>
            <person name="Lux T."/>
            <person name="Spannagl M."/>
            <person name="Mayer K.F.X."/>
            <person name="Baldrich P."/>
            <person name="Meyers B.C."/>
            <person name="Huo N."/>
            <person name="Gu Y.Q."/>
            <person name="Zhou H."/>
            <person name="Devos K.M."/>
            <person name="Bennetzen J.L."/>
            <person name="Unver T."/>
            <person name="Budak H."/>
            <person name="Gulick P.J."/>
            <person name="Galiba G."/>
            <person name="Kalapos B."/>
            <person name="Nelson D.R."/>
            <person name="Li P."/>
            <person name="You F.M."/>
            <person name="Luo M.C."/>
            <person name="Dvorak J."/>
        </authorList>
    </citation>
    <scope>NUCLEOTIDE SEQUENCE [LARGE SCALE GENOMIC DNA]</scope>
    <source>
        <strain evidence="1">cv. AL8/78</strain>
    </source>
</reference>
<dbReference type="EnsemblPlants" id="AET1Gv20390900.1">
    <property type="protein sequence ID" value="AET1Gv20390900.1"/>
    <property type="gene ID" value="AET1Gv20390900"/>
</dbReference>
<dbReference type="AlphaFoldDB" id="A0A452YE70"/>
<evidence type="ECO:0000313" key="2">
    <source>
        <dbReference type="Proteomes" id="UP000015105"/>
    </source>
</evidence>
<sequence length="46" mass="5008">MATKLMEERKALIDCAGLFVDVILHAGEPLSAYIQAHSGVIIFGMF</sequence>
<dbReference type="Proteomes" id="UP000015105">
    <property type="component" value="Chromosome 1D"/>
</dbReference>
<keyword evidence="2" id="KW-1185">Reference proteome</keyword>
<reference evidence="1" key="3">
    <citation type="journal article" date="2017" name="Nature">
        <title>Genome sequence of the progenitor of the wheat D genome Aegilops tauschii.</title>
        <authorList>
            <person name="Luo M.C."/>
            <person name="Gu Y.Q."/>
            <person name="Puiu D."/>
            <person name="Wang H."/>
            <person name="Twardziok S.O."/>
            <person name="Deal K.R."/>
            <person name="Huo N."/>
            <person name="Zhu T."/>
            <person name="Wang L."/>
            <person name="Wang Y."/>
            <person name="McGuire P.E."/>
            <person name="Liu S."/>
            <person name="Long H."/>
            <person name="Ramasamy R.K."/>
            <person name="Rodriguez J.C."/>
            <person name="Van S.L."/>
            <person name="Yuan L."/>
            <person name="Wang Z."/>
            <person name="Xia Z."/>
            <person name="Xiao L."/>
            <person name="Anderson O.D."/>
            <person name="Ouyang S."/>
            <person name="Liang Y."/>
            <person name="Zimin A.V."/>
            <person name="Pertea G."/>
            <person name="Qi P."/>
            <person name="Bennetzen J.L."/>
            <person name="Dai X."/>
            <person name="Dawson M.W."/>
            <person name="Muller H.G."/>
            <person name="Kugler K."/>
            <person name="Rivarola-Duarte L."/>
            <person name="Spannagl M."/>
            <person name="Mayer K.F.X."/>
            <person name="Lu F.H."/>
            <person name="Bevan M.W."/>
            <person name="Leroy P."/>
            <person name="Li P."/>
            <person name="You F.M."/>
            <person name="Sun Q."/>
            <person name="Liu Z."/>
            <person name="Lyons E."/>
            <person name="Wicker T."/>
            <person name="Salzberg S.L."/>
            <person name="Devos K.M."/>
            <person name="Dvorak J."/>
        </authorList>
    </citation>
    <scope>NUCLEOTIDE SEQUENCE [LARGE SCALE GENOMIC DNA]</scope>
    <source>
        <strain evidence="1">cv. AL8/78</strain>
    </source>
</reference>
<evidence type="ECO:0000313" key="1">
    <source>
        <dbReference type="EnsemblPlants" id="AET1Gv20390900.1"/>
    </source>
</evidence>
<proteinExistence type="predicted"/>
<reference evidence="1" key="4">
    <citation type="submission" date="2019-03" db="UniProtKB">
        <authorList>
            <consortium name="EnsemblPlants"/>
        </authorList>
    </citation>
    <scope>IDENTIFICATION</scope>
</reference>
<name>A0A452YE70_AEGTS</name>
<reference evidence="2" key="2">
    <citation type="journal article" date="2017" name="Nat. Plants">
        <title>The Aegilops tauschii genome reveals multiple impacts of transposons.</title>
        <authorList>
            <person name="Zhao G."/>
            <person name="Zou C."/>
            <person name="Li K."/>
            <person name="Wang K."/>
            <person name="Li T."/>
            <person name="Gao L."/>
            <person name="Zhang X."/>
            <person name="Wang H."/>
            <person name="Yang Z."/>
            <person name="Liu X."/>
            <person name="Jiang W."/>
            <person name="Mao L."/>
            <person name="Kong X."/>
            <person name="Jiao Y."/>
            <person name="Jia J."/>
        </authorList>
    </citation>
    <scope>NUCLEOTIDE SEQUENCE [LARGE SCALE GENOMIC DNA]</scope>
    <source>
        <strain evidence="2">cv. AL8/78</strain>
    </source>
</reference>
<protein>
    <submittedName>
        <fullName evidence="1">Uncharacterized protein</fullName>
    </submittedName>
</protein>